<dbReference type="AlphaFoldDB" id="A0A0G0MKN3"/>
<dbReference type="STRING" id="1618574.UT24_C0008G0084"/>
<reference evidence="3 4" key="1">
    <citation type="journal article" date="2015" name="Nature">
        <title>rRNA introns, odd ribosomes, and small enigmatic genomes across a large radiation of phyla.</title>
        <authorList>
            <person name="Brown C.T."/>
            <person name="Hug L.A."/>
            <person name="Thomas B.C."/>
            <person name="Sharon I."/>
            <person name="Castelle C.J."/>
            <person name="Singh A."/>
            <person name="Wilkins M.J."/>
            <person name="Williams K.H."/>
            <person name="Banfield J.F."/>
        </authorList>
    </citation>
    <scope>NUCLEOTIDE SEQUENCE [LARGE SCALE GENOMIC DNA]</scope>
</reference>
<dbReference type="PANTHER" id="PTHR48100">
    <property type="entry name" value="BROAD-SPECIFICITY PHOSPHATASE YOR283W-RELATED"/>
    <property type="match status" value="1"/>
</dbReference>
<feature type="binding site" evidence="2">
    <location>
        <begin position="27"/>
        <end position="34"/>
    </location>
    <ligand>
        <name>substrate</name>
    </ligand>
</feature>
<gene>
    <name evidence="3" type="ORF">UT24_C0008G0084</name>
</gene>
<evidence type="ECO:0000256" key="2">
    <source>
        <dbReference type="PIRSR" id="PIRSR613078-2"/>
    </source>
</evidence>
<evidence type="ECO:0000256" key="1">
    <source>
        <dbReference type="PIRSR" id="PIRSR613078-1"/>
    </source>
</evidence>
<dbReference type="EMBL" id="LBWB01000008">
    <property type="protein sequence ID" value="KKR00956.1"/>
    <property type="molecule type" value="Genomic_DNA"/>
</dbReference>
<dbReference type="InterPro" id="IPR029033">
    <property type="entry name" value="His_PPase_superfam"/>
</dbReference>
<dbReference type="CDD" id="cd07067">
    <property type="entry name" value="HP_PGM_like"/>
    <property type="match status" value="1"/>
</dbReference>
<comment type="caution">
    <text evidence="3">The sequence shown here is derived from an EMBL/GenBank/DDBJ whole genome shotgun (WGS) entry which is preliminary data.</text>
</comment>
<feature type="binding site" evidence="2">
    <location>
        <position position="113"/>
    </location>
    <ligand>
        <name>substrate</name>
    </ligand>
</feature>
<name>A0A0G0MKN3_9BACT</name>
<accession>A0A0G0MKN3</accession>
<evidence type="ECO:0000313" key="4">
    <source>
        <dbReference type="Proteomes" id="UP000033881"/>
    </source>
</evidence>
<sequence length="233" mass="26485">MEEDLIEFTKITEQKLTRGISRIIVVRHAESVANTRGIYQGQTYDTDLSPLGKKQAEALARKLEGLGISRIISSPLKRTYQTALEVSRICDCPIEVSDLIIETNHGEWEGKNKHLVKELYPEIYDTWLTKPSQAIFPGGEAFVDMLQRIQAFLDNVMLTENTLIITHDNVVRILVTLANGWTLDEIWTHNIEPAALNFFELNKVGGKIKLKVLELNNNKHLESLRSNIKKHAL</sequence>
<evidence type="ECO:0000313" key="3">
    <source>
        <dbReference type="EMBL" id="KKR00956.1"/>
    </source>
</evidence>
<dbReference type="SUPFAM" id="SSF53254">
    <property type="entry name" value="Phosphoglycerate mutase-like"/>
    <property type="match status" value="1"/>
</dbReference>
<proteinExistence type="predicted"/>
<protein>
    <submittedName>
        <fullName evidence="3">Phosphoglycerate mutase family protein</fullName>
    </submittedName>
</protein>
<dbReference type="GO" id="GO:0005737">
    <property type="term" value="C:cytoplasm"/>
    <property type="evidence" value="ECO:0007669"/>
    <property type="project" value="TreeGrafter"/>
</dbReference>
<dbReference type="InterPro" id="IPR013078">
    <property type="entry name" value="His_Pase_superF_clade-1"/>
</dbReference>
<dbReference type="Gene3D" id="3.40.50.1240">
    <property type="entry name" value="Phosphoglycerate mutase-like"/>
    <property type="match status" value="1"/>
</dbReference>
<feature type="active site" description="Tele-phosphohistidine intermediate" evidence="1">
    <location>
        <position position="28"/>
    </location>
</feature>
<feature type="active site" description="Proton donor/acceptor" evidence="1">
    <location>
        <position position="102"/>
    </location>
</feature>
<dbReference type="PANTHER" id="PTHR48100:SF62">
    <property type="entry name" value="GLUCOSYL-3-PHOSPHOGLYCERATE PHOSPHATASE"/>
    <property type="match status" value="1"/>
</dbReference>
<feature type="binding site" evidence="2">
    <location>
        <position position="78"/>
    </location>
    <ligand>
        <name>substrate</name>
    </ligand>
</feature>
<dbReference type="InterPro" id="IPR050275">
    <property type="entry name" value="PGM_Phosphatase"/>
</dbReference>
<organism evidence="3 4">
    <name type="scientific">Candidatus Woesebacteria bacterium GW2011_GWB1_39_12</name>
    <dbReference type="NCBI Taxonomy" id="1618574"/>
    <lineage>
        <taxon>Bacteria</taxon>
        <taxon>Candidatus Woeseibacteriota</taxon>
    </lineage>
</organism>
<dbReference type="SMART" id="SM00855">
    <property type="entry name" value="PGAM"/>
    <property type="match status" value="1"/>
</dbReference>
<dbReference type="Pfam" id="PF00300">
    <property type="entry name" value="His_Phos_1"/>
    <property type="match status" value="1"/>
</dbReference>
<dbReference type="Proteomes" id="UP000033881">
    <property type="component" value="Unassembled WGS sequence"/>
</dbReference>
<dbReference type="GO" id="GO:0016791">
    <property type="term" value="F:phosphatase activity"/>
    <property type="evidence" value="ECO:0007669"/>
    <property type="project" value="TreeGrafter"/>
</dbReference>